<accession>A0ABR4CMU2</accession>
<evidence type="ECO:0000313" key="1">
    <source>
        <dbReference type="EMBL" id="KAL2071114.1"/>
    </source>
</evidence>
<dbReference type="EMBL" id="JAZHXI010000005">
    <property type="protein sequence ID" value="KAL2071114.1"/>
    <property type="molecule type" value="Genomic_DNA"/>
</dbReference>
<dbReference type="Proteomes" id="UP001595075">
    <property type="component" value="Unassembled WGS sequence"/>
</dbReference>
<keyword evidence="2" id="KW-1185">Reference proteome</keyword>
<dbReference type="PANTHER" id="PTHR40788">
    <property type="entry name" value="CLR5 DOMAIN-CONTAINING PROTEIN-RELATED"/>
    <property type="match status" value="1"/>
</dbReference>
<name>A0ABR4CMU2_9HELO</name>
<sequence length="906" mass="104771">MVHLLKDETKYSLFILDEILGVDWGPTHDWWGFRKEDTREIVYRHLFRPPCECSECKQQFRDTSKVSMIRQIMTYSEAYSDAEARKFANDMTSRILENFLYLKNKCASTGDTIMKRWRTKSLEQREEMLLWIDPKLYRKKWCDAYFSKEIQDIWDENKRLGRRDRDATDGRERRPFQKVCMLPYVNLETLAEDFNNLLHLLGNRIKYSPQQWASYDNFLLNKQWGLGSFEIKYNRNSIIMHGVDYGQYVDWIRDGAHNWTIIGFPRASLILQAQDLLLGFLRAFVDAINEEINPERVLLGSVKFFASLESGLRVQGDNPNTREFASTYLNQPFSPPPTFDIATILGVVQTRLHLHGDHLWLLQTDPGYFRRYSSLLLEGGLEDNLTQINKYKASTLVMQQDIAWFLSWEWLQEEVQKLQLIYNKIEESSGTDDTGLNEYLRSSGSLEALLLEQFRWRSDYIGQIIPLRPGFRRNWMTKYLQRLQSSAVEHARADPKALLPGYFFTDRLEFCLSGMFADHTLEHPLEITQQDEPETPEKTPVRRPRHDYSMLFGILDEYLSDCHKQGKRDEIARIDEVLYTLLTDLSAVHQILMMVQLNRPRGCRTELEEAQASETGTAWRYINKGFMNHQMWQGSGTPMKEPGKLKIAAEEHLGRLFTRFMECPNPETKSSPRSGMRERHKSALLRLGFGNEDVHHNFKTLSADEQPAHLKSVEAERKEVLAVIAEKEASRVAKLGRKPSNAVVQAQWGAPESKPEIDIAQTKQKIKTRSADEVADSMSSLAITSESRPDAALEERLQVQVNKRTLSIFKAMFPGSNPADRSRAIEWDAFISAMAEDGVGFVARHSAGGSAYTFEPNEKSLWYGKGAISFHKPHPEHVIDAINVMAHGKRMSKWFGWSEETFVLKK</sequence>
<gene>
    <name evidence="1" type="ORF">VTL71DRAFT_12349</name>
</gene>
<comment type="caution">
    <text evidence="1">The sequence shown here is derived from an EMBL/GenBank/DDBJ whole genome shotgun (WGS) entry which is preliminary data.</text>
</comment>
<protein>
    <submittedName>
        <fullName evidence="1">Uncharacterized protein</fullName>
    </submittedName>
</protein>
<dbReference type="PANTHER" id="PTHR40788:SF1">
    <property type="entry name" value="IPA PROTEIN"/>
    <property type="match status" value="1"/>
</dbReference>
<proteinExistence type="predicted"/>
<evidence type="ECO:0000313" key="2">
    <source>
        <dbReference type="Proteomes" id="UP001595075"/>
    </source>
</evidence>
<reference evidence="1 2" key="1">
    <citation type="journal article" date="2024" name="Commun. Biol.">
        <title>Comparative genomic analysis of thermophilic fungi reveals convergent evolutionary adaptations and gene losses.</title>
        <authorList>
            <person name="Steindorff A.S."/>
            <person name="Aguilar-Pontes M.V."/>
            <person name="Robinson A.J."/>
            <person name="Andreopoulos B."/>
            <person name="LaButti K."/>
            <person name="Kuo A."/>
            <person name="Mondo S."/>
            <person name="Riley R."/>
            <person name="Otillar R."/>
            <person name="Haridas S."/>
            <person name="Lipzen A."/>
            <person name="Grimwood J."/>
            <person name="Schmutz J."/>
            <person name="Clum A."/>
            <person name="Reid I.D."/>
            <person name="Moisan M.C."/>
            <person name="Butler G."/>
            <person name="Nguyen T.T.M."/>
            <person name="Dewar K."/>
            <person name="Conant G."/>
            <person name="Drula E."/>
            <person name="Henrissat B."/>
            <person name="Hansel C."/>
            <person name="Singer S."/>
            <person name="Hutchinson M.I."/>
            <person name="de Vries R.P."/>
            <person name="Natvig D.O."/>
            <person name="Powell A.J."/>
            <person name="Tsang A."/>
            <person name="Grigoriev I.V."/>
        </authorList>
    </citation>
    <scope>NUCLEOTIDE SEQUENCE [LARGE SCALE GENOMIC DNA]</scope>
    <source>
        <strain evidence="1 2">CBS 494.80</strain>
    </source>
</reference>
<organism evidence="1 2">
    <name type="scientific">Oculimacula yallundae</name>
    <dbReference type="NCBI Taxonomy" id="86028"/>
    <lineage>
        <taxon>Eukaryota</taxon>
        <taxon>Fungi</taxon>
        <taxon>Dikarya</taxon>
        <taxon>Ascomycota</taxon>
        <taxon>Pezizomycotina</taxon>
        <taxon>Leotiomycetes</taxon>
        <taxon>Helotiales</taxon>
        <taxon>Ploettnerulaceae</taxon>
        <taxon>Oculimacula</taxon>
    </lineage>
</organism>